<keyword evidence="2" id="KW-0813">Transport</keyword>
<keyword evidence="9" id="KW-1185">Reference proteome</keyword>
<protein>
    <recommendedName>
        <fullName evidence="10">VHS domain-containing protein</fullName>
    </recommendedName>
</protein>
<dbReference type="Gene3D" id="1.20.58.160">
    <property type="match status" value="1"/>
</dbReference>
<sequence length="492" mass="54552">MSEWRRFLHASKSQSKLTMTLPLDYIQKKSAMALCLPEQRTAMETLDKLTDEATSDYATAENWPLIIAVVDKLNAVLDDEVRDEAARMVRMRLANPSTTVVLAALHLVEAIVKNCGKGMRQRIAKPKFMHTLEMLYKEHATKRGRDSLEIQARTLELVQAWGEAFLPFRRDFAGFVDTYHKMRIQGVHFPTQYDTTRAPVLSPPRGQEDNPFAFAADQVEDEPAPSAYKDLPPEDTYHVTKNIMDMMDDMLHECSKTNYATLHSNDILQDLAVQLKQLEKRLVVVIEQEANRNGAHLEKYLSLNDEVQQALLHYKEACAIAAKLMTSPPASCKHKQDNAAPDDDLVKEGVLSPRKAAKSTFADDRATPKTTTTDDDDEDPFAAFAKERVQKLSAVAPSVESAIGPLISFDDDAPVVAPITVPETKKDDAPLIFWDDDLTSTLAPLPKAPSSFNPFDSPRGLAPAPTAAGPFATVAAPPATKPPTNPFDLLFD</sequence>
<dbReference type="STRING" id="1156394.T0Q8C1"/>
<proteinExistence type="predicted"/>
<evidence type="ECO:0000256" key="2">
    <source>
        <dbReference type="ARBA" id="ARBA00022448"/>
    </source>
</evidence>
<dbReference type="GO" id="GO:0043130">
    <property type="term" value="F:ubiquitin binding"/>
    <property type="evidence" value="ECO:0007669"/>
    <property type="project" value="InterPro"/>
</dbReference>
<dbReference type="InterPro" id="IPR038425">
    <property type="entry name" value="GAT_sf"/>
</dbReference>
<evidence type="ECO:0008006" key="10">
    <source>
        <dbReference type="Google" id="ProtNLM"/>
    </source>
</evidence>
<dbReference type="AlphaFoldDB" id="T0Q8C1"/>
<feature type="region of interest" description="Disordered" evidence="5">
    <location>
        <begin position="449"/>
        <end position="492"/>
    </location>
</feature>
<dbReference type="InterPro" id="IPR002014">
    <property type="entry name" value="VHS_dom"/>
</dbReference>
<dbReference type="SMART" id="SM00288">
    <property type="entry name" value="VHS"/>
    <property type="match status" value="1"/>
</dbReference>
<dbReference type="Pfam" id="PF00790">
    <property type="entry name" value="VHS"/>
    <property type="match status" value="1"/>
</dbReference>
<dbReference type="OMA" id="CKNMQTR"/>
<dbReference type="SUPFAM" id="SSF48464">
    <property type="entry name" value="ENTH/VHS domain"/>
    <property type="match status" value="1"/>
</dbReference>
<evidence type="ECO:0000256" key="5">
    <source>
        <dbReference type="SAM" id="MobiDB-lite"/>
    </source>
</evidence>
<dbReference type="PROSITE" id="PS50179">
    <property type="entry name" value="VHS"/>
    <property type="match status" value="1"/>
</dbReference>
<keyword evidence="3" id="KW-0653">Protein transport</keyword>
<keyword evidence="4" id="KW-0472">Membrane</keyword>
<dbReference type="GO" id="GO:0035091">
    <property type="term" value="F:phosphatidylinositol binding"/>
    <property type="evidence" value="ECO:0007669"/>
    <property type="project" value="InterPro"/>
</dbReference>
<dbReference type="InterPro" id="IPR008942">
    <property type="entry name" value="ENTH_VHS"/>
</dbReference>
<dbReference type="PROSITE" id="PS50909">
    <property type="entry name" value="GAT"/>
    <property type="match status" value="1"/>
</dbReference>
<dbReference type="Proteomes" id="UP000030762">
    <property type="component" value="Unassembled WGS sequence"/>
</dbReference>
<feature type="region of interest" description="Disordered" evidence="5">
    <location>
        <begin position="356"/>
        <end position="378"/>
    </location>
</feature>
<evidence type="ECO:0000259" key="7">
    <source>
        <dbReference type="PROSITE" id="PS50909"/>
    </source>
</evidence>
<dbReference type="RefSeq" id="XP_008615609.1">
    <property type="nucleotide sequence ID" value="XM_008617387.1"/>
</dbReference>
<reference evidence="8 9" key="1">
    <citation type="submission" date="2012-04" db="EMBL/GenBank/DDBJ databases">
        <title>The Genome Sequence of Saprolegnia declina VS20.</title>
        <authorList>
            <consortium name="The Broad Institute Genome Sequencing Platform"/>
            <person name="Russ C."/>
            <person name="Nusbaum C."/>
            <person name="Tyler B."/>
            <person name="van West P."/>
            <person name="Dieguez-Uribeondo J."/>
            <person name="de Bruijn I."/>
            <person name="Tripathy S."/>
            <person name="Jiang R."/>
            <person name="Young S.K."/>
            <person name="Zeng Q."/>
            <person name="Gargeya S."/>
            <person name="Fitzgerald M."/>
            <person name="Haas B."/>
            <person name="Abouelleil A."/>
            <person name="Alvarado L."/>
            <person name="Arachchi H.M."/>
            <person name="Berlin A."/>
            <person name="Chapman S.B."/>
            <person name="Goldberg J."/>
            <person name="Griggs A."/>
            <person name="Gujja S."/>
            <person name="Hansen M."/>
            <person name="Howarth C."/>
            <person name="Imamovic A."/>
            <person name="Larimer J."/>
            <person name="McCowen C."/>
            <person name="Montmayeur A."/>
            <person name="Murphy C."/>
            <person name="Neiman D."/>
            <person name="Pearson M."/>
            <person name="Priest M."/>
            <person name="Roberts A."/>
            <person name="Saif S."/>
            <person name="Shea T."/>
            <person name="Sisk P."/>
            <person name="Sykes S."/>
            <person name="Wortman J."/>
            <person name="Nusbaum C."/>
            <person name="Birren B."/>
        </authorList>
    </citation>
    <scope>NUCLEOTIDE SEQUENCE [LARGE SCALE GENOMIC DNA]</scope>
    <source>
        <strain evidence="8 9">VS20</strain>
    </source>
</reference>
<dbReference type="GO" id="GO:0016020">
    <property type="term" value="C:membrane"/>
    <property type="evidence" value="ECO:0007669"/>
    <property type="project" value="UniProtKB-SubCell"/>
</dbReference>
<dbReference type="GeneID" id="19952079"/>
<dbReference type="VEuPathDB" id="FungiDB:SDRG_11352"/>
<dbReference type="InParanoid" id="T0Q8C1"/>
<evidence type="ECO:0000259" key="6">
    <source>
        <dbReference type="PROSITE" id="PS50179"/>
    </source>
</evidence>
<dbReference type="GO" id="GO:0043328">
    <property type="term" value="P:protein transport to vacuole involved in ubiquitin-dependent protein catabolic process via the multivesicular body sorting pathway"/>
    <property type="evidence" value="ECO:0007669"/>
    <property type="project" value="InterPro"/>
</dbReference>
<dbReference type="CDD" id="cd03561">
    <property type="entry name" value="VHS"/>
    <property type="match status" value="1"/>
</dbReference>
<dbReference type="InterPro" id="IPR004152">
    <property type="entry name" value="GAT_dom"/>
</dbReference>
<dbReference type="EMBL" id="JH767172">
    <property type="protein sequence ID" value="EQC30871.1"/>
    <property type="molecule type" value="Genomic_DNA"/>
</dbReference>
<dbReference type="GO" id="GO:0005737">
    <property type="term" value="C:cytoplasm"/>
    <property type="evidence" value="ECO:0007669"/>
    <property type="project" value="UniProtKB-ARBA"/>
</dbReference>
<dbReference type="Pfam" id="PF03127">
    <property type="entry name" value="GAT"/>
    <property type="match status" value="1"/>
</dbReference>
<dbReference type="PANTHER" id="PTHR45898:SF4">
    <property type="entry name" value="TARGET OF MYB PROTEIN 1"/>
    <property type="match status" value="1"/>
</dbReference>
<evidence type="ECO:0000313" key="9">
    <source>
        <dbReference type="Proteomes" id="UP000030762"/>
    </source>
</evidence>
<evidence type="ECO:0000256" key="1">
    <source>
        <dbReference type="ARBA" id="ARBA00004170"/>
    </source>
</evidence>
<feature type="domain" description="VHS" evidence="6">
    <location>
        <begin position="53"/>
        <end position="190"/>
    </location>
</feature>
<feature type="compositionally biased region" description="Low complexity" evidence="5">
    <location>
        <begin position="462"/>
        <end position="478"/>
    </location>
</feature>
<gene>
    <name evidence="8" type="ORF">SDRG_11352</name>
</gene>
<comment type="subcellular location">
    <subcellularLocation>
        <location evidence="1">Membrane</location>
        <topology evidence="1">Peripheral membrane protein</topology>
    </subcellularLocation>
</comment>
<dbReference type="PANTHER" id="PTHR45898">
    <property type="entry name" value="TOM1-LIKE PROTEIN"/>
    <property type="match status" value="1"/>
</dbReference>
<name>T0Q8C1_SAPDV</name>
<accession>T0Q8C1</accession>
<dbReference type="InterPro" id="IPR044836">
    <property type="entry name" value="TOL_plant"/>
</dbReference>
<dbReference type="SUPFAM" id="SSF89009">
    <property type="entry name" value="GAT-like domain"/>
    <property type="match status" value="1"/>
</dbReference>
<feature type="domain" description="GAT" evidence="7">
    <location>
        <begin position="228"/>
        <end position="319"/>
    </location>
</feature>
<organism evidence="8 9">
    <name type="scientific">Saprolegnia diclina (strain VS20)</name>
    <dbReference type="NCBI Taxonomy" id="1156394"/>
    <lineage>
        <taxon>Eukaryota</taxon>
        <taxon>Sar</taxon>
        <taxon>Stramenopiles</taxon>
        <taxon>Oomycota</taxon>
        <taxon>Saprolegniomycetes</taxon>
        <taxon>Saprolegniales</taxon>
        <taxon>Saprolegniaceae</taxon>
        <taxon>Saprolegnia</taxon>
    </lineage>
</organism>
<evidence type="ECO:0000256" key="4">
    <source>
        <dbReference type="ARBA" id="ARBA00023136"/>
    </source>
</evidence>
<dbReference type="OrthoDB" id="2018246at2759"/>
<dbReference type="Gene3D" id="1.25.40.90">
    <property type="match status" value="1"/>
</dbReference>
<dbReference type="eggNOG" id="KOG1087">
    <property type="taxonomic scope" value="Eukaryota"/>
</dbReference>
<evidence type="ECO:0000256" key="3">
    <source>
        <dbReference type="ARBA" id="ARBA00022927"/>
    </source>
</evidence>
<evidence type="ECO:0000313" key="8">
    <source>
        <dbReference type="EMBL" id="EQC30871.1"/>
    </source>
</evidence>